<feature type="transmembrane region" description="Helical" evidence="2">
    <location>
        <begin position="28"/>
        <end position="49"/>
    </location>
</feature>
<gene>
    <name evidence="3" type="ORF">FHX33_000035</name>
</gene>
<keyword evidence="4" id="KW-1185">Reference proteome</keyword>
<dbReference type="AlphaFoldDB" id="A0A7W4YGJ0"/>
<comment type="caution">
    <text evidence="3">The sequence shown here is derived from an EMBL/GenBank/DDBJ whole genome shotgun (WGS) entry which is preliminary data.</text>
</comment>
<organism evidence="3 4">
    <name type="scientific">Leifsonia aquatica</name>
    <name type="common">Corynebacterium aquaticum</name>
    <dbReference type="NCBI Taxonomy" id="144185"/>
    <lineage>
        <taxon>Bacteria</taxon>
        <taxon>Bacillati</taxon>
        <taxon>Actinomycetota</taxon>
        <taxon>Actinomycetes</taxon>
        <taxon>Micrococcales</taxon>
        <taxon>Microbacteriaceae</taxon>
        <taxon>Leifsonia</taxon>
    </lineage>
</organism>
<feature type="region of interest" description="Disordered" evidence="1">
    <location>
        <begin position="1"/>
        <end position="21"/>
    </location>
</feature>
<dbReference type="InterPro" id="IPR025101">
    <property type="entry name" value="DUF4012"/>
</dbReference>
<dbReference type="RefSeq" id="WP_021765338.1">
    <property type="nucleotide sequence ID" value="NZ_JACHVP010000001.1"/>
</dbReference>
<reference evidence="3 4" key="1">
    <citation type="submission" date="2020-08" db="EMBL/GenBank/DDBJ databases">
        <title>Sequencing the genomes of 1000 actinobacteria strains.</title>
        <authorList>
            <person name="Klenk H.-P."/>
        </authorList>
    </citation>
    <scope>NUCLEOTIDE SEQUENCE [LARGE SCALE GENOMIC DNA]</scope>
    <source>
        <strain evidence="3 4">DSM 20146</strain>
    </source>
</reference>
<keyword evidence="2" id="KW-0472">Membrane</keyword>
<evidence type="ECO:0000313" key="3">
    <source>
        <dbReference type="EMBL" id="MBB2965303.1"/>
    </source>
</evidence>
<keyword evidence="2" id="KW-0812">Transmembrane</keyword>
<feature type="compositionally biased region" description="Pro residues" evidence="1">
    <location>
        <begin position="11"/>
        <end position="20"/>
    </location>
</feature>
<evidence type="ECO:0000256" key="1">
    <source>
        <dbReference type="SAM" id="MobiDB-lite"/>
    </source>
</evidence>
<evidence type="ECO:0000313" key="4">
    <source>
        <dbReference type="Proteomes" id="UP000538196"/>
    </source>
</evidence>
<proteinExistence type="predicted"/>
<accession>A0A7W4YGJ0</accession>
<dbReference type="Pfam" id="PF13196">
    <property type="entry name" value="DUF4012"/>
    <property type="match status" value="1"/>
</dbReference>
<dbReference type="Proteomes" id="UP000538196">
    <property type="component" value="Unassembled WGS sequence"/>
</dbReference>
<keyword evidence="2" id="KW-1133">Transmembrane helix</keyword>
<evidence type="ECO:0000256" key="2">
    <source>
        <dbReference type="SAM" id="Phobius"/>
    </source>
</evidence>
<protein>
    <recommendedName>
        <fullName evidence="5">DUF4012 domain-containing protein</fullName>
    </recommendedName>
</protein>
<evidence type="ECO:0008006" key="5">
    <source>
        <dbReference type="Google" id="ProtNLM"/>
    </source>
</evidence>
<dbReference type="EMBL" id="JACHVP010000001">
    <property type="protein sequence ID" value="MBB2965303.1"/>
    <property type="molecule type" value="Genomic_DNA"/>
</dbReference>
<sequence length="618" mass="62299">MVTGLSQEEAPPLPAEPPPPARRRRRRVAIWIVAAVLLVIVGVAAWIGIRGFLARQELNAALPAARSIQHAVVAGDLAGARSAATTLEKRASSAASLTGDPIWRTAEFIPWIGPNLVAVRTAAAATDTVASQVIQPLVGVAASADPRALAVTHGRVDLAPLIAAQPVVAKAQAAFHGAEKTMAAVDASATIPPVGSAVERLRTLFAEATPAVDAVGNGAKLLPAMLGANGPRSYLLVAQNPAELRATGGLIGSVALIQADRGAISLTAQQAGTSIGPWDEPVASIPEGPTGLYGPLVGRFIQDVNFTPDFPLAASTASRMWTLKNGGTVDGVITMDPVVLAAVLRATGPVALPSGDTLTSANAVHLLLSEVYQRYVDPHQQDAFFASAAAAVFQRVAAGGIDGSTLVSSLAAAGSSHRLLIWSAHSEEQAVLASTSLAGGLPTSTPSTAGVGVYFNDATGSKMDYYLDTSIAAGAAVCRADGKPTTRVAVTLANRAPADAATSLPAYVTGGGMSGVGPGLIQTRVAVYGPSGGLLAGTANADATVTGTDRGRPVAVLTVTLAPGEQKTVQVDFLGVKQTGTGVAVTTTPTLPGNGTTPDVGTESTIGSIAVDCASSVK</sequence>
<name>A0A7W4YGJ0_LEIAQ</name>